<evidence type="ECO:0000256" key="1">
    <source>
        <dbReference type="ARBA" id="ARBA00001911"/>
    </source>
</evidence>
<comment type="cofactor">
    <cofactor evidence="2">
        <name>Co(2+)</name>
        <dbReference type="ChEBI" id="CHEBI:48828"/>
    </cofactor>
</comment>
<keyword evidence="4" id="KW-0520">NAD</keyword>
<gene>
    <name evidence="9" type="ORF">Csp_F36990</name>
</gene>
<evidence type="ECO:0000256" key="5">
    <source>
        <dbReference type="ARBA" id="ARBA00023239"/>
    </source>
</evidence>
<dbReference type="InterPro" id="IPR056179">
    <property type="entry name" value="DHQS_C"/>
</dbReference>
<dbReference type="PIRSF" id="PIRSF001455">
    <property type="entry name" value="DHQ_synth"/>
    <property type="match status" value="1"/>
</dbReference>
<accession>C9YDK2</accession>
<name>C9YDK2_CURXX</name>
<dbReference type="GO" id="GO:0009073">
    <property type="term" value="P:aromatic amino acid family biosynthetic process"/>
    <property type="evidence" value="ECO:0007669"/>
    <property type="project" value="InterPro"/>
</dbReference>
<dbReference type="PANTHER" id="PTHR43622">
    <property type="entry name" value="3-DEHYDROQUINATE SYNTHASE"/>
    <property type="match status" value="1"/>
</dbReference>
<feature type="domain" description="3-dehydroquinate synthase C-terminal" evidence="8">
    <location>
        <begin position="180"/>
        <end position="321"/>
    </location>
</feature>
<evidence type="ECO:0000256" key="6">
    <source>
        <dbReference type="ARBA" id="ARBA00023285"/>
    </source>
</evidence>
<dbReference type="Gene3D" id="3.40.50.1970">
    <property type="match status" value="1"/>
</dbReference>
<keyword evidence="5 9" id="KW-0456">Lyase</keyword>
<dbReference type="InterPro" id="IPR030957">
    <property type="entry name" value="Put_AroB"/>
</dbReference>
<dbReference type="Gene3D" id="1.20.1090.10">
    <property type="entry name" value="Dehydroquinate synthase-like - alpha domain"/>
    <property type="match status" value="1"/>
</dbReference>
<evidence type="ECO:0000259" key="8">
    <source>
        <dbReference type="Pfam" id="PF24621"/>
    </source>
</evidence>
<evidence type="ECO:0000256" key="4">
    <source>
        <dbReference type="ARBA" id="ARBA00023027"/>
    </source>
</evidence>
<dbReference type="SUPFAM" id="SSF56796">
    <property type="entry name" value="Dehydroquinate synthase-like"/>
    <property type="match status" value="1"/>
</dbReference>
<evidence type="ECO:0000313" key="9">
    <source>
        <dbReference type="EMBL" id="CBA31333.1"/>
    </source>
</evidence>
<dbReference type="CDD" id="cd08195">
    <property type="entry name" value="DHQS"/>
    <property type="match status" value="1"/>
</dbReference>
<dbReference type="AlphaFoldDB" id="C9YDK2"/>
<dbReference type="GO" id="GO:0016740">
    <property type="term" value="F:transferase activity"/>
    <property type="evidence" value="ECO:0007669"/>
    <property type="project" value="UniProtKB-KW"/>
</dbReference>
<organism evidence="9">
    <name type="scientific">Curvibacter symbiont subsp. Hydra magnipapillata</name>
    <dbReference type="NCBI Taxonomy" id="667019"/>
    <lineage>
        <taxon>Bacteria</taxon>
        <taxon>Pseudomonadati</taxon>
        <taxon>Pseudomonadota</taxon>
        <taxon>Betaproteobacteria</taxon>
        <taxon>Burkholderiales</taxon>
        <taxon>Comamonadaceae</taxon>
        <taxon>Curvibacter</taxon>
    </lineage>
</organism>
<keyword evidence="3" id="KW-0479">Metal-binding</keyword>
<dbReference type="Pfam" id="PF24621">
    <property type="entry name" value="DHQS_C"/>
    <property type="match status" value="1"/>
</dbReference>
<proteinExistence type="predicted"/>
<reference evidence="9" key="1">
    <citation type="journal article" date="2010" name="Nature">
        <title>The Dynamic genome of Hydra.</title>
        <authorList>
            <person name="Chapman J.A."/>
            <person name="Kirkness E.F."/>
            <person name="Simakov O."/>
            <person name="Hampson S.E."/>
            <person name="Mitros T."/>
            <person name="Weinmaier T."/>
            <person name="Rattei T."/>
            <person name="Balasubramanian P.G."/>
            <person name="Borman J."/>
            <person name="Busam D."/>
            <person name="Disbennett K."/>
            <person name="Pfannkoch C."/>
            <person name="Sumin N."/>
            <person name="Sutton G."/>
            <person name="Viswanathan L."/>
            <person name="Walenz B."/>
            <person name="Goodstein D.M."/>
            <person name="Hellsten U."/>
            <person name="Kawashima T."/>
            <person name="Prochnik S.E."/>
            <person name="Putnam N.H."/>
            <person name="Shu S."/>
            <person name="Blumberg B."/>
            <person name="Dana C.E."/>
            <person name="Gee L."/>
            <person name="Kibler D.F."/>
            <person name="Law L."/>
            <person name="Lindgens D."/>
            <person name="Martinez D.E."/>
            <person name="Peng J."/>
            <person name="Wigge P.A."/>
            <person name="Bertulat B."/>
            <person name="Guder C."/>
            <person name="Nakamura Y."/>
            <person name="Ozbek S."/>
            <person name="Watanabe H."/>
            <person name="Khalturin K."/>
            <person name="Hemmrich G."/>
            <person name="Franke A."/>
            <person name="Augustin R."/>
            <person name="Fraune S."/>
            <person name="Hayakawa E."/>
            <person name="Hayakawa S."/>
            <person name="Hirose M."/>
            <person name="Hwang J."/>
            <person name="Ikeo K."/>
            <person name="Nishimiya-Fujisawa C."/>
            <person name="Ogura A."/>
            <person name="Takahashi T."/>
            <person name="Steinmetz P.R."/>
            <person name="Zhang X."/>
            <person name="Aufschnaiter R."/>
            <person name="Eder M.K."/>
            <person name="Gorny A.K."/>
            <person name="Salvenmoser W."/>
            <person name="Heimberg A.M."/>
            <person name="Wheeler B.M."/>
            <person name="Peterson K.J."/>
            <person name="Boettger A."/>
            <person name="Tischler P."/>
            <person name="Wolf A."/>
            <person name="Gojobori T."/>
            <person name="Remington K.A."/>
            <person name="Strausberg R.L."/>
            <person name="Venter J."/>
            <person name="Technau U."/>
            <person name="Hobmayer B."/>
            <person name="Bosch T.C."/>
            <person name="Holstein T.W."/>
            <person name="Fujisawa T."/>
            <person name="Bode H.R."/>
            <person name="David C.N."/>
            <person name="Rokhsar D.S."/>
            <person name="Steele R.E."/>
        </authorList>
    </citation>
    <scope>NUCLEOTIDE SEQUENCE</scope>
</reference>
<comment type="cofactor">
    <cofactor evidence="1">
        <name>NAD(+)</name>
        <dbReference type="ChEBI" id="CHEBI:57540"/>
    </cofactor>
</comment>
<keyword evidence="6" id="KW-0170">Cobalt</keyword>
<dbReference type="Pfam" id="PF01761">
    <property type="entry name" value="DHQ_synthase"/>
    <property type="match status" value="1"/>
</dbReference>
<sequence>MMGDSPVFEPLHIQSHKGMYSAEFLTDDWSVLVNSAKAGTHFLVDARVAKLYREQLAPVLQRTTTILIHATEDAKSYEQVGKVIEQLVANGVRRQHTLVAIGGGIVQDITCFISSTLLRGVPWEFFPTTLLSQADSCIGSKSSINLGEVKNILGTFNPPQRVVILTAFLQTLDERDMRSGIGEMLKVHTIAGPAAYDEIAANYDALLADQKVLLGFVRKALLIKQHYIEEDEFDRGIRNIFNYGHSFGHAIESATRHAIPHGIAVTMGMDIANFVATRRALLAPGHFERMHPVLQKNYSAFQHTPIPLDKLLLALGKDKKNTSDQLGLIFPVGESATVERVFVTPDDSFRADLRAYFEEVLA</sequence>
<dbReference type="InterPro" id="IPR030963">
    <property type="entry name" value="DHQ_synth_fam"/>
</dbReference>
<evidence type="ECO:0000256" key="2">
    <source>
        <dbReference type="ARBA" id="ARBA00001941"/>
    </source>
</evidence>
<feature type="domain" description="3-dehydroquinate synthase N-terminal" evidence="7">
    <location>
        <begin position="66"/>
        <end position="178"/>
    </location>
</feature>
<dbReference type="NCBIfam" id="TIGR04425">
    <property type="entry name" value="P_lya_rel_AroB"/>
    <property type="match status" value="1"/>
</dbReference>
<dbReference type="InterPro" id="IPR050071">
    <property type="entry name" value="Dehydroquinate_synthase"/>
</dbReference>
<dbReference type="EMBL" id="FN543106">
    <property type="protein sequence ID" value="CBA31333.1"/>
    <property type="molecule type" value="Genomic_DNA"/>
</dbReference>
<dbReference type="GO" id="GO:0003856">
    <property type="term" value="F:3-dehydroquinate synthase activity"/>
    <property type="evidence" value="ECO:0007669"/>
    <property type="project" value="TreeGrafter"/>
</dbReference>
<evidence type="ECO:0000256" key="3">
    <source>
        <dbReference type="ARBA" id="ARBA00022723"/>
    </source>
</evidence>
<dbReference type="InterPro" id="IPR030960">
    <property type="entry name" value="DHQS/DOIS_N"/>
</dbReference>
<dbReference type="PANTHER" id="PTHR43622:SF1">
    <property type="entry name" value="3-DEHYDROQUINATE SYNTHASE"/>
    <property type="match status" value="1"/>
</dbReference>
<dbReference type="GO" id="GO:0046872">
    <property type="term" value="F:metal ion binding"/>
    <property type="evidence" value="ECO:0007669"/>
    <property type="project" value="UniProtKB-KW"/>
</dbReference>
<evidence type="ECO:0000259" key="7">
    <source>
        <dbReference type="Pfam" id="PF01761"/>
    </source>
</evidence>
<keyword evidence="9" id="KW-0808">Transferase</keyword>
<protein>
    <submittedName>
        <fullName evidence="9">Uncharacterized protein</fullName>
    </submittedName>
</protein>